<dbReference type="SUPFAM" id="SSF81296">
    <property type="entry name" value="E set domains"/>
    <property type="match status" value="1"/>
</dbReference>
<evidence type="ECO:0000256" key="3">
    <source>
        <dbReference type="ARBA" id="ARBA00022525"/>
    </source>
</evidence>
<dbReference type="RefSeq" id="XP_023174659.1">
    <property type="nucleotide sequence ID" value="XM_023318891.2"/>
</dbReference>
<feature type="domain" description="MD-2-related lipid-recognition" evidence="5">
    <location>
        <begin position="27"/>
        <end position="154"/>
    </location>
</feature>
<dbReference type="InterPro" id="IPR003172">
    <property type="entry name" value="ML_dom"/>
</dbReference>
<dbReference type="KEGG" id="dhe:111602003"/>
<accession>A0A6J1M680</accession>
<evidence type="ECO:0000259" key="5">
    <source>
        <dbReference type="SMART" id="SM00737"/>
    </source>
</evidence>
<dbReference type="PANTHER" id="PTHR11306">
    <property type="entry name" value="NIEMANN PICK TYPE C2 PROTEIN NPC2-RELATED"/>
    <property type="match status" value="1"/>
</dbReference>
<organism evidence="6 7">
    <name type="scientific">Drosophila hydei</name>
    <name type="common">Fruit fly</name>
    <dbReference type="NCBI Taxonomy" id="7224"/>
    <lineage>
        <taxon>Eukaryota</taxon>
        <taxon>Metazoa</taxon>
        <taxon>Ecdysozoa</taxon>
        <taxon>Arthropoda</taxon>
        <taxon>Hexapoda</taxon>
        <taxon>Insecta</taxon>
        <taxon>Pterygota</taxon>
        <taxon>Neoptera</taxon>
        <taxon>Endopterygota</taxon>
        <taxon>Diptera</taxon>
        <taxon>Brachycera</taxon>
        <taxon>Muscomorpha</taxon>
        <taxon>Ephydroidea</taxon>
        <taxon>Drosophilidae</taxon>
        <taxon>Drosophila</taxon>
    </lineage>
</organism>
<dbReference type="GO" id="GO:0032934">
    <property type="term" value="F:sterol binding"/>
    <property type="evidence" value="ECO:0007669"/>
    <property type="project" value="InterPro"/>
</dbReference>
<dbReference type="PANTHER" id="PTHR11306:SF55">
    <property type="entry name" value="GEO08227P1-RELATED"/>
    <property type="match status" value="1"/>
</dbReference>
<name>A0A6J1M680_DROHY</name>
<evidence type="ECO:0000256" key="2">
    <source>
        <dbReference type="ARBA" id="ARBA00006370"/>
    </source>
</evidence>
<gene>
    <name evidence="7" type="primary">LOC111602003</name>
</gene>
<evidence type="ECO:0000256" key="1">
    <source>
        <dbReference type="ARBA" id="ARBA00004613"/>
    </source>
</evidence>
<dbReference type="Proteomes" id="UP000504633">
    <property type="component" value="Unplaced"/>
</dbReference>
<comment type="similarity">
    <text evidence="2">Belongs to the NPC2 family.</text>
</comment>
<feature type="signal peptide" evidence="4">
    <location>
        <begin position="1"/>
        <end position="22"/>
    </location>
</feature>
<dbReference type="GeneID" id="111602003"/>
<evidence type="ECO:0000256" key="4">
    <source>
        <dbReference type="SAM" id="SignalP"/>
    </source>
</evidence>
<keyword evidence="4" id="KW-0732">Signal</keyword>
<comment type="subcellular location">
    <subcellularLocation>
        <location evidence="1">Secreted</location>
    </subcellularLocation>
</comment>
<dbReference type="SMART" id="SM00737">
    <property type="entry name" value="ML"/>
    <property type="match status" value="1"/>
</dbReference>
<evidence type="ECO:0000313" key="6">
    <source>
        <dbReference type="Proteomes" id="UP000504633"/>
    </source>
</evidence>
<protein>
    <submittedName>
        <fullName evidence="7">MD-2-related lipid-recognition protein-like</fullName>
    </submittedName>
</protein>
<dbReference type="FunFam" id="2.60.40.770:FF:000001">
    <property type="entry name" value="NPC intracellular cholesterol transporter 2"/>
    <property type="match status" value="1"/>
</dbReference>
<dbReference type="Gene3D" id="2.60.40.770">
    <property type="match status" value="1"/>
</dbReference>
<dbReference type="InterPro" id="IPR014756">
    <property type="entry name" value="Ig_E-set"/>
</dbReference>
<evidence type="ECO:0000313" key="7">
    <source>
        <dbReference type="RefSeq" id="XP_023174659.1"/>
    </source>
</evidence>
<reference evidence="7" key="1">
    <citation type="submission" date="2025-08" db="UniProtKB">
        <authorList>
            <consortium name="RefSeq"/>
        </authorList>
    </citation>
    <scope>IDENTIFICATION</scope>
    <source>
        <strain evidence="7">15085-1641.00</strain>
        <tissue evidence="7">Whole body</tissue>
    </source>
</reference>
<proteinExistence type="inferred from homology"/>
<dbReference type="Pfam" id="PF02221">
    <property type="entry name" value="E1_DerP2_DerF2"/>
    <property type="match status" value="1"/>
</dbReference>
<dbReference type="OMA" id="PCADSVD"/>
<sequence>MMNTAAMSLSLLLLLVVALANAEVVHVQNCPDSVNQCTIDEVRVDPCPQALQNAACRIRRRRPTQMSFKYTPQFDADQLEASLVWAKSETEELPLVTLERDACKATSCPVKAGVQGTYTVEVPIEAKFPVSTYTIRWALKDPVSSKRCCFSVDIKVVR</sequence>
<dbReference type="OrthoDB" id="6576058at2759"/>
<keyword evidence="6" id="KW-1185">Reference proteome</keyword>
<keyword evidence="3" id="KW-0964">Secreted</keyword>
<dbReference type="AlphaFoldDB" id="A0A6J1M680"/>
<dbReference type="GO" id="GO:0005576">
    <property type="term" value="C:extracellular region"/>
    <property type="evidence" value="ECO:0007669"/>
    <property type="project" value="UniProtKB-SubCell"/>
</dbReference>
<dbReference type="InterPro" id="IPR039670">
    <property type="entry name" value="NPC2-like"/>
</dbReference>
<feature type="chain" id="PRO_5026654801" evidence="4">
    <location>
        <begin position="23"/>
        <end position="158"/>
    </location>
</feature>
<dbReference type="GO" id="GO:0015918">
    <property type="term" value="P:sterol transport"/>
    <property type="evidence" value="ECO:0007669"/>
    <property type="project" value="InterPro"/>
</dbReference>